<comment type="similarity">
    <text evidence="4 12">Belongs to the Orn/Lys/Arg decarboxylase class-II family. SpeA subfamily.</text>
</comment>
<feature type="domain" description="Arginine decarboxylase C-terminal helical" evidence="15">
    <location>
        <begin position="577"/>
        <end position="627"/>
    </location>
</feature>
<dbReference type="RefSeq" id="WP_341371495.1">
    <property type="nucleotide sequence ID" value="NZ_JBBPCO010000012.1"/>
</dbReference>
<keyword evidence="17" id="KW-1185">Reference proteome</keyword>
<evidence type="ECO:0000259" key="15">
    <source>
        <dbReference type="Pfam" id="PF17944"/>
    </source>
</evidence>
<keyword evidence="9 12" id="KW-0745">Spermidine biosynthesis</keyword>
<keyword evidence="10 12" id="KW-0620">Polyamine biosynthesis</keyword>
<keyword evidence="5 12" id="KW-0479">Metal-binding</keyword>
<reference evidence="16 17" key="1">
    <citation type="submission" date="2024-04" db="EMBL/GenBank/DDBJ databases">
        <authorList>
            <person name="Abashina T."/>
            <person name="Shaikin A."/>
        </authorList>
    </citation>
    <scope>NUCLEOTIDE SEQUENCE [LARGE SCALE GENOMIC DNA]</scope>
    <source>
        <strain evidence="16 17">AAFK</strain>
    </source>
</reference>
<dbReference type="InterPro" id="IPR040634">
    <property type="entry name" value="Arg_decarb_HB"/>
</dbReference>
<dbReference type="Gene3D" id="3.20.20.10">
    <property type="entry name" value="Alanine racemase"/>
    <property type="match status" value="1"/>
</dbReference>
<dbReference type="SUPFAM" id="SSF51419">
    <property type="entry name" value="PLP-binding barrel"/>
    <property type="match status" value="1"/>
</dbReference>
<evidence type="ECO:0000256" key="4">
    <source>
        <dbReference type="ARBA" id="ARBA00008357"/>
    </source>
</evidence>
<comment type="cofactor">
    <cofactor evidence="2 12">
        <name>Mg(2+)</name>
        <dbReference type="ChEBI" id="CHEBI:18420"/>
    </cofactor>
</comment>
<name>A0ABU9DA82_9PROT</name>
<evidence type="ECO:0000256" key="7">
    <source>
        <dbReference type="ARBA" id="ARBA00022842"/>
    </source>
</evidence>
<proteinExistence type="inferred from homology"/>
<feature type="domain" description="Orn/DAP/Arg decarboxylase 2 N-terminal" evidence="13">
    <location>
        <begin position="80"/>
        <end position="341"/>
    </location>
</feature>
<evidence type="ECO:0000256" key="6">
    <source>
        <dbReference type="ARBA" id="ARBA00022793"/>
    </source>
</evidence>
<accession>A0ABU9DA82</accession>
<dbReference type="InterPro" id="IPR041128">
    <property type="entry name" value="Arg_decarbox_C"/>
</dbReference>
<comment type="caution">
    <text evidence="16">The sequence shown here is derived from an EMBL/GenBank/DDBJ whole genome shotgun (WGS) entry which is preliminary data.</text>
</comment>
<evidence type="ECO:0000256" key="9">
    <source>
        <dbReference type="ARBA" id="ARBA00023066"/>
    </source>
</evidence>
<comment type="pathway">
    <text evidence="12">Amine and polyamine biosynthesis; agmatine biosynthesis; agmatine from L-arginine: step 1/1.</text>
</comment>
<dbReference type="InterPro" id="IPR029066">
    <property type="entry name" value="PLP-binding_barrel"/>
</dbReference>
<evidence type="ECO:0000313" key="16">
    <source>
        <dbReference type="EMBL" id="MEK8090439.1"/>
    </source>
</evidence>
<dbReference type="CDD" id="cd06830">
    <property type="entry name" value="PLPDE_III_ADC"/>
    <property type="match status" value="1"/>
</dbReference>
<keyword evidence="6 12" id="KW-0210">Decarboxylase</keyword>
<dbReference type="InterPro" id="IPR022653">
    <property type="entry name" value="De-COase2_pyr-phos_BS"/>
</dbReference>
<dbReference type="PIRSF" id="PIRSF001336">
    <property type="entry name" value="Arg_decrbxlase"/>
    <property type="match status" value="1"/>
</dbReference>
<dbReference type="NCBIfam" id="NF003763">
    <property type="entry name" value="PRK05354.1"/>
    <property type="match status" value="1"/>
</dbReference>
<comment type="cofactor">
    <cofactor evidence="1 12">
        <name>pyridoxal 5'-phosphate</name>
        <dbReference type="ChEBI" id="CHEBI:597326"/>
    </cofactor>
</comment>
<gene>
    <name evidence="12 16" type="primary">speA</name>
    <name evidence="16" type="ORF">WOB96_11785</name>
</gene>
<evidence type="ECO:0000256" key="12">
    <source>
        <dbReference type="HAMAP-Rule" id="MF_01417"/>
    </source>
</evidence>
<evidence type="ECO:0000259" key="14">
    <source>
        <dbReference type="Pfam" id="PF17810"/>
    </source>
</evidence>
<keyword evidence="11 12" id="KW-0456">Lyase</keyword>
<dbReference type="Gene3D" id="2.40.37.10">
    <property type="entry name" value="Lyase, Ornithine Decarboxylase, Chain A, domain 1"/>
    <property type="match status" value="1"/>
</dbReference>
<evidence type="ECO:0000256" key="2">
    <source>
        <dbReference type="ARBA" id="ARBA00001946"/>
    </source>
</evidence>
<dbReference type="PANTHER" id="PTHR43295">
    <property type="entry name" value="ARGININE DECARBOXYLASE"/>
    <property type="match status" value="1"/>
</dbReference>
<sequence>MRDWDIAQARELYNMAYWGNGYFDISPEGHLLAYPDGDQDKPGVDLHKLASELKAAGLTLPVLVRFSDILRHRVATLCNAFAQAMRDDGYQGHYTAVYPIKVNQQRRVVEEILVSGAERVGLEAGSKPELLAVLALSKPNGVVVCNGYKDREYIRLALIGQKLGHRVYIVVEKLSELDLIIEESRALQVRPLIGVRVRLASAASGKWQNSGGEKSKFGLSSTQILALLQHLREVDMLDCLQLQHFHLGSQIANIQDIKRGMGECARFYAELRRLGASIRVVDVGGGLSVDYEGTRSRAYCSMNYSVQEYANDVVHALWEICAQENLPHPDIISESGRAMTAHHAMLITNIVDIERAPGDLAVNPLPAQAPQILQDLWFGLQNLSSRSVLEAFHDANYLLGEAQGMFNHGMLTLEQRAWAEQIYFATCHRVRELLSGQSRAQRELLDELNNRLVDKYFGNFSLFQSLPDSWAINQIFPILPLHRLNERPERRVTLQDITCDSDGQVDDYVAFSGIEPSLPLHAIQPQQPYLIGIFMVGAYQEILGDMHNLFGDTDSVHVELRPDGGHRLVHPQQGDTVDSVLRYVHFDADTLLNAFGGKIDAHPELSDDQRQEFLREIGEGLRGYTYLED</sequence>
<dbReference type="NCBIfam" id="TIGR01273">
    <property type="entry name" value="speA"/>
    <property type="match status" value="1"/>
</dbReference>
<dbReference type="HAMAP" id="MF_01417">
    <property type="entry name" value="SpeA"/>
    <property type="match status" value="1"/>
</dbReference>
<protein>
    <recommendedName>
        <fullName evidence="12">Biosynthetic arginine decarboxylase</fullName>
        <shortName evidence="12">ADC</shortName>
        <ecNumber evidence="12">4.1.1.19</ecNumber>
    </recommendedName>
</protein>
<evidence type="ECO:0000256" key="5">
    <source>
        <dbReference type="ARBA" id="ARBA00022723"/>
    </source>
</evidence>
<keyword evidence="7 12" id="KW-0460">Magnesium</keyword>
<dbReference type="PROSITE" id="PS00879">
    <property type="entry name" value="ODR_DC_2_2"/>
    <property type="match status" value="1"/>
</dbReference>
<evidence type="ECO:0000256" key="8">
    <source>
        <dbReference type="ARBA" id="ARBA00022898"/>
    </source>
</evidence>
<evidence type="ECO:0000256" key="10">
    <source>
        <dbReference type="ARBA" id="ARBA00023115"/>
    </source>
</evidence>
<evidence type="ECO:0000256" key="11">
    <source>
        <dbReference type="ARBA" id="ARBA00023239"/>
    </source>
</evidence>
<dbReference type="PRINTS" id="PR01179">
    <property type="entry name" value="ODADCRBXLASE"/>
</dbReference>
<dbReference type="Pfam" id="PF02784">
    <property type="entry name" value="Orn_Arg_deC_N"/>
    <property type="match status" value="1"/>
</dbReference>
<dbReference type="Gene3D" id="1.20.58.930">
    <property type="match status" value="1"/>
</dbReference>
<evidence type="ECO:0000256" key="1">
    <source>
        <dbReference type="ARBA" id="ARBA00001933"/>
    </source>
</evidence>
<dbReference type="Proteomes" id="UP001446205">
    <property type="component" value="Unassembled WGS sequence"/>
</dbReference>
<evidence type="ECO:0000256" key="3">
    <source>
        <dbReference type="ARBA" id="ARBA00002257"/>
    </source>
</evidence>
<evidence type="ECO:0000313" key="17">
    <source>
        <dbReference type="Proteomes" id="UP001446205"/>
    </source>
</evidence>
<dbReference type="EC" id="4.1.1.19" evidence="12"/>
<dbReference type="Pfam" id="PF17810">
    <property type="entry name" value="Arg_decarb_HB"/>
    <property type="match status" value="1"/>
</dbReference>
<comment type="function">
    <text evidence="3 12">Catalyzes the biosynthesis of agmatine from arginine.</text>
</comment>
<dbReference type="PANTHER" id="PTHR43295:SF9">
    <property type="entry name" value="BIOSYNTHETIC ARGININE DECARBOXYLASE"/>
    <property type="match status" value="1"/>
</dbReference>
<dbReference type="InterPro" id="IPR022657">
    <property type="entry name" value="De-COase2_CS"/>
</dbReference>
<dbReference type="PRINTS" id="PR01180">
    <property type="entry name" value="ARGDCRBXLASE"/>
</dbReference>
<dbReference type="InterPro" id="IPR000183">
    <property type="entry name" value="Orn/DAP/Arg_de-COase"/>
</dbReference>
<feature type="domain" description="Arginine decarboxylase helical bundle" evidence="14">
    <location>
        <begin position="367"/>
        <end position="449"/>
    </location>
</feature>
<dbReference type="InterPro" id="IPR022644">
    <property type="entry name" value="De-COase2_N"/>
</dbReference>
<dbReference type="PROSITE" id="PS00878">
    <property type="entry name" value="ODR_DC_2_1"/>
    <property type="match status" value="1"/>
</dbReference>
<dbReference type="EMBL" id="JBBPCO010000012">
    <property type="protein sequence ID" value="MEK8090439.1"/>
    <property type="molecule type" value="Genomic_DNA"/>
</dbReference>
<dbReference type="SUPFAM" id="SSF50621">
    <property type="entry name" value="Alanine racemase C-terminal domain-like"/>
    <property type="match status" value="1"/>
</dbReference>
<feature type="modified residue" description="N6-(pyridoxal phosphate)lysine" evidence="12">
    <location>
        <position position="101"/>
    </location>
</feature>
<dbReference type="InterPro" id="IPR009006">
    <property type="entry name" value="Ala_racemase/Decarboxylase_C"/>
</dbReference>
<organism evidence="16 17">
    <name type="scientific">Thermithiobacillus plumbiphilus</name>
    <dbReference type="NCBI Taxonomy" id="1729899"/>
    <lineage>
        <taxon>Bacteria</taxon>
        <taxon>Pseudomonadati</taxon>
        <taxon>Pseudomonadota</taxon>
        <taxon>Acidithiobacillia</taxon>
        <taxon>Acidithiobacillales</taxon>
        <taxon>Thermithiobacillaceae</taxon>
        <taxon>Thermithiobacillus</taxon>
    </lineage>
</organism>
<dbReference type="InterPro" id="IPR002985">
    <property type="entry name" value="Arg_decrbxlase"/>
</dbReference>
<comment type="caution">
    <text evidence="12">Lacks conserved residue(s) required for the propagation of feature annotation.</text>
</comment>
<keyword evidence="8 12" id="KW-0663">Pyridoxal phosphate</keyword>
<dbReference type="Pfam" id="PF17944">
    <property type="entry name" value="Arg_decarbox_C"/>
    <property type="match status" value="1"/>
</dbReference>
<comment type="catalytic activity">
    <reaction evidence="12">
        <text>L-arginine + H(+) = agmatine + CO2</text>
        <dbReference type="Rhea" id="RHEA:17641"/>
        <dbReference type="ChEBI" id="CHEBI:15378"/>
        <dbReference type="ChEBI" id="CHEBI:16526"/>
        <dbReference type="ChEBI" id="CHEBI:32682"/>
        <dbReference type="ChEBI" id="CHEBI:58145"/>
        <dbReference type="EC" id="4.1.1.19"/>
    </reaction>
</comment>
<dbReference type="Gene3D" id="1.10.287.3440">
    <property type="match status" value="1"/>
</dbReference>
<dbReference type="GO" id="GO:0008792">
    <property type="term" value="F:arginine decarboxylase activity"/>
    <property type="evidence" value="ECO:0007669"/>
    <property type="project" value="UniProtKB-EC"/>
</dbReference>
<evidence type="ECO:0000259" key="13">
    <source>
        <dbReference type="Pfam" id="PF02784"/>
    </source>
</evidence>